<accession>A0A4Z0HPN3</accession>
<dbReference type="PIRSF" id="PIRSF006060">
    <property type="entry name" value="AA_transporter"/>
    <property type="match status" value="1"/>
</dbReference>
<feature type="transmembrane region" description="Helical" evidence="9">
    <location>
        <begin position="117"/>
        <end position="138"/>
    </location>
</feature>
<protein>
    <submittedName>
        <fullName evidence="11">Amino acid permease</fullName>
    </submittedName>
</protein>
<evidence type="ECO:0000259" key="10">
    <source>
        <dbReference type="Pfam" id="PF00324"/>
    </source>
</evidence>
<dbReference type="PROSITE" id="PS00218">
    <property type="entry name" value="AMINO_ACID_PERMEASE_1"/>
    <property type="match status" value="1"/>
</dbReference>
<evidence type="ECO:0000256" key="5">
    <source>
        <dbReference type="ARBA" id="ARBA00022970"/>
    </source>
</evidence>
<feature type="transmembrane region" description="Helical" evidence="9">
    <location>
        <begin position="453"/>
        <end position="470"/>
    </location>
</feature>
<keyword evidence="12" id="KW-1185">Reference proteome</keyword>
<name>A0A4Z0HPN3_MYCPR</name>
<dbReference type="EMBL" id="RWKA01000009">
    <property type="protein sequence ID" value="TGB41034.1"/>
    <property type="molecule type" value="Genomic_DNA"/>
</dbReference>
<feature type="region of interest" description="Disordered" evidence="8">
    <location>
        <begin position="1"/>
        <end position="24"/>
    </location>
</feature>
<dbReference type="GO" id="GO:0055085">
    <property type="term" value="P:transmembrane transport"/>
    <property type="evidence" value="ECO:0007669"/>
    <property type="project" value="InterPro"/>
</dbReference>
<comment type="similarity">
    <text evidence="2">Belongs to the amino acid-polyamine-organocation (APC) superfamily. Amino acid transporter (AAT) (TC 2.A.3.1) family.</text>
</comment>
<feature type="transmembrane region" description="Helical" evidence="9">
    <location>
        <begin position="66"/>
        <end position="85"/>
    </location>
</feature>
<dbReference type="InterPro" id="IPR004841">
    <property type="entry name" value="AA-permease/SLC12A_dom"/>
</dbReference>
<feature type="domain" description="Amino acid permease/ SLC12A" evidence="10">
    <location>
        <begin position="38"/>
        <end position="468"/>
    </location>
</feature>
<feature type="transmembrane region" description="Helical" evidence="9">
    <location>
        <begin position="176"/>
        <end position="198"/>
    </location>
</feature>
<feature type="transmembrane region" description="Helical" evidence="9">
    <location>
        <begin position="424"/>
        <end position="447"/>
    </location>
</feature>
<comment type="caution">
    <text evidence="11">The sequence shown here is derived from an EMBL/GenBank/DDBJ whole genome shotgun (WGS) entry which is preliminary data.</text>
</comment>
<evidence type="ECO:0000256" key="9">
    <source>
        <dbReference type="SAM" id="Phobius"/>
    </source>
</evidence>
<evidence type="ECO:0000256" key="2">
    <source>
        <dbReference type="ARBA" id="ARBA00008583"/>
    </source>
</evidence>
<dbReference type="Gene3D" id="1.20.1740.10">
    <property type="entry name" value="Amino acid/polyamine transporter I"/>
    <property type="match status" value="1"/>
</dbReference>
<keyword evidence="4 9" id="KW-0812">Transmembrane</keyword>
<dbReference type="Proteomes" id="UP000297792">
    <property type="component" value="Unassembled WGS sequence"/>
</dbReference>
<feature type="transmembrane region" description="Helical" evidence="9">
    <location>
        <begin position="39"/>
        <end position="60"/>
    </location>
</feature>
<feature type="transmembrane region" description="Helical" evidence="9">
    <location>
        <begin position="382"/>
        <end position="403"/>
    </location>
</feature>
<evidence type="ECO:0000256" key="8">
    <source>
        <dbReference type="SAM" id="MobiDB-lite"/>
    </source>
</evidence>
<dbReference type="InterPro" id="IPR004840">
    <property type="entry name" value="Amino_acid_permease_CS"/>
</dbReference>
<evidence type="ECO:0000256" key="7">
    <source>
        <dbReference type="ARBA" id="ARBA00023136"/>
    </source>
</evidence>
<reference evidence="11 12" key="1">
    <citation type="submission" date="2018-12" db="EMBL/GenBank/DDBJ databases">
        <title>Draft genome sequences of Mycolicibacterium peregrinum isolated from a pig with lymphadenitis and from soil on the same Japanese pig farm.</title>
        <authorList>
            <person name="Komatsu T."/>
            <person name="Ohya K."/>
            <person name="Sawai K."/>
            <person name="Odoi J.O."/>
            <person name="Otsu K."/>
            <person name="Ota A."/>
            <person name="Ito T."/>
            <person name="Kawai M."/>
            <person name="Maruyama F."/>
        </authorList>
    </citation>
    <scope>NUCLEOTIDE SEQUENCE [LARGE SCALE GENOMIC DNA]</scope>
    <source>
        <strain evidence="11 12">138</strain>
    </source>
</reference>
<gene>
    <name evidence="11" type="ORF">EJD98_17850</name>
</gene>
<dbReference type="PANTHER" id="PTHR43495">
    <property type="entry name" value="GABA PERMEASE"/>
    <property type="match status" value="1"/>
</dbReference>
<dbReference type="AlphaFoldDB" id="A0A4Z0HPN3"/>
<evidence type="ECO:0000256" key="1">
    <source>
        <dbReference type="ARBA" id="ARBA00004141"/>
    </source>
</evidence>
<evidence type="ECO:0000256" key="6">
    <source>
        <dbReference type="ARBA" id="ARBA00022989"/>
    </source>
</evidence>
<evidence type="ECO:0000256" key="3">
    <source>
        <dbReference type="ARBA" id="ARBA00022448"/>
    </source>
</evidence>
<keyword evidence="6 9" id="KW-1133">Transmembrane helix</keyword>
<sequence>MNQHGGAAPQSTAPVSVPDADAGVAPQSGLRRSLENRHIVMIALGGIIGAGLFVGSGAVINRTGPAAVLSYALSGVLMILVIRAIGEMAVARPSSGSVANFSRDGLGNWAGFSVGWLYWYFWVVVAAIEAVAGAGILSNYLPGVPAWLLCLGLVLVLTAINLLSVKAYGEAEFWFASIKVIAIIFFICVTGLFLLGLVGKPESPGLTNLFSHGGMFPYGVVAALVGSVTVLFSMGGAEIATIAAAESKKPVEYAAKATKQVMARVFVFYVLSILLIVAAVPWDTPFTGESIRSPFAVVLEHIGIPGMSVVMEAIVLTAVLSSLNSCLYITSRMLFALAEKGDAPKSLVKINSRGVPVRAILAGTSMGYAAVVANYFFPEQVFIFLINSSGAIQLIYYIILVGAEIRLRRRLEATDPGALRMKMWCFPYLSWFSIAWMVVVLGLMAVIEETRSQLLLSLIAFGVILLAYRARAARGTQPAIGPNTGA</sequence>
<evidence type="ECO:0000313" key="11">
    <source>
        <dbReference type="EMBL" id="TGB41034.1"/>
    </source>
</evidence>
<organism evidence="11 12">
    <name type="scientific">Mycolicibacterium peregrinum</name>
    <name type="common">Mycobacterium peregrinum</name>
    <dbReference type="NCBI Taxonomy" id="43304"/>
    <lineage>
        <taxon>Bacteria</taxon>
        <taxon>Bacillati</taxon>
        <taxon>Actinomycetota</taxon>
        <taxon>Actinomycetes</taxon>
        <taxon>Mycobacteriales</taxon>
        <taxon>Mycobacteriaceae</taxon>
        <taxon>Mycolicibacterium</taxon>
    </lineage>
</organism>
<dbReference type="PANTHER" id="PTHR43495:SF5">
    <property type="entry name" value="GAMMA-AMINOBUTYRIC ACID PERMEASE"/>
    <property type="match status" value="1"/>
</dbReference>
<feature type="transmembrane region" description="Helical" evidence="9">
    <location>
        <begin position="218"/>
        <end position="240"/>
    </location>
</feature>
<feature type="compositionally biased region" description="Polar residues" evidence="8">
    <location>
        <begin position="1"/>
        <end position="14"/>
    </location>
</feature>
<keyword evidence="5" id="KW-0029">Amino-acid transport</keyword>
<dbReference type="RefSeq" id="WP_135360550.1">
    <property type="nucleotide sequence ID" value="NZ_RWJZ01000006.1"/>
</dbReference>
<evidence type="ECO:0000256" key="4">
    <source>
        <dbReference type="ARBA" id="ARBA00022692"/>
    </source>
</evidence>
<feature type="transmembrane region" description="Helical" evidence="9">
    <location>
        <begin position="302"/>
        <end position="323"/>
    </location>
</feature>
<feature type="transmembrane region" description="Helical" evidence="9">
    <location>
        <begin position="355"/>
        <end position="376"/>
    </location>
</feature>
<dbReference type="GO" id="GO:0006865">
    <property type="term" value="P:amino acid transport"/>
    <property type="evidence" value="ECO:0007669"/>
    <property type="project" value="UniProtKB-KW"/>
</dbReference>
<feature type="transmembrane region" description="Helical" evidence="9">
    <location>
        <begin position="261"/>
        <end position="282"/>
    </location>
</feature>
<evidence type="ECO:0000313" key="12">
    <source>
        <dbReference type="Proteomes" id="UP000297792"/>
    </source>
</evidence>
<dbReference type="FunFam" id="1.20.1740.10:FF:000001">
    <property type="entry name" value="Amino acid permease"/>
    <property type="match status" value="1"/>
</dbReference>
<proteinExistence type="inferred from homology"/>
<keyword evidence="3" id="KW-0813">Transport</keyword>
<comment type="subcellular location">
    <subcellularLocation>
        <location evidence="1">Membrane</location>
        <topology evidence="1">Multi-pass membrane protein</topology>
    </subcellularLocation>
</comment>
<keyword evidence="7 9" id="KW-0472">Membrane</keyword>
<feature type="transmembrane region" description="Helical" evidence="9">
    <location>
        <begin position="144"/>
        <end position="164"/>
    </location>
</feature>
<dbReference type="Pfam" id="PF00324">
    <property type="entry name" value="AA_permease"/>
    <property type="match status" value="1"/>
</dbReference>
<dbReference type="GO" id="GO:0016020">
    <property type="term" value="C:membrane"/>
    <property type="evidence" value="ECO:0007669"/>
    <property type="project" value="UniProtKB-SubCell"/>
</dbReference>